<dbReference type="AlphaFoldDB" id="A0A6C0ETC6"/>
<sequence>MDNINELIISSMEIAQHNELDNKKEYVLNIIKLSLKHDTYERYYPLISVMIDLIKSISKNQDLLKGLVINKGIFKSCFK</sequence>
<protein>
    <submittedName>
        <fullName evidence="1">Uncharacterized protein</fullName>
    </submittedName>
</protein>
<dbReference type="EMBL" id="MN738940">
    <property type="protein sequence ID" value="QHT32436.1"/>
    <property type="molecule type" value="Genomic_DNA"/>
</dbReference>
<organism evidence="1">
    <name type="scientific">viral metagenome</name>
    <dbReference type="NCBI Taxonomy" id="1070528"/>
    <lineage>
        <taxon>unclassified sequences</taxon>
        <taxon>metagenomes</taxon>
        <taxon>organismal metagenomes</taxon>
    </lineage>
</organism>
<name>A0A6C0ETC6_9ZZZZ</name>
<accession>A0A6C0ETC6</accession>
<proteinExistence type="predicted"/>
<reference evidence="1" key="1">
    <citation type="journal article" date="2020" name="Nature">
        <title>Giant virus diversity and host interactions through global metagenomics.</title>
        <authorList>
            <person name="Schulz F."/>
            <person name="Roux S."/>
            <person name="Paez-Espino D."/>
            <person name="Jungbluth S."/>
            <person name="Walsh D.A."/>
            <person name="Denef V.J."/>
            <person name="McMahon K.D."/>
            <person name="Konstantinidis K.T."/>
            <person name="Eloe-Fadrosh E.A."/>
            <person name="Kyrpides N.C."/>
            <person name="Woyke T."/>
        </authorList>
    </citation>
    <scope>NUCLEOTIDE SEQUENCE</scope>
    <source>
        <strain evidence="1">GVMAG-M-3300009159-65</strain>
    </source>
</reference>
<evidence type="ECO:0000313" key="1">
    <source>
        <dbReference type="EMBL" id="QHT32436.1"/>
    </source>
</evidence>